<dbReference type="GeneID" id="8740693"/>
<dbReference type="KEGG" id="htu:Htur_0130"/>
<proteinExistence type="predicted"/>
<reference evidence="1 2" key="1">
    <citation type="journal article" date="2010" name="Stand. Genomic Sci.">
        <title>Complete genome sequence of Haloterrigena turkmenica type strain (4k).</title>
        <authorList>
            <person name="Saunders E."/>
            <person name="Tindall B.J."/>
            <person name="Fahnrich R."/>
            <person name="Lapidus A."/>
            <person name="Copeland A."/>
            <person name="Del Rio T.G."/>
            <person name="Lucas S."/>
            <person name="Chen F."/>
            <person name="Tice H."/>
            <person name="Cheng J.F."/>
            <person name="Han C."/>
            <person name="Detter J.C."/>
            <person name="Bruce D."/>
            <person name="Goodwin L."/>
            <person name="Chain P."/>
            <person name="Pitluck S."/>
            <person name="Pati A."/>
            <person name="Ivanova N."/>
            <person name="Mavromatis K."/>
            <person name="Chen A."/>
            <person name="Palaniappan K."/>
            <person name="Land M."/>
            <person name="Hauser L."/>
            <person name="Chang Y.J."/>
            <person name="Jeffries C.D."/>
            <person name="Brettin T."/>
            <person name="Rohde M."/>
            <person name="Goker M."/>
            <person name="Bristow J."/>
            <person name="Eisen J.A."/>
            <person name="Markowitz V."/>
            <person name="Hugenholtz P."/>
            <person name="Klenk H.P."/>
            <person name="Kyrpides N.C."/>
        </authorList>
    </citation>
    <scope>NUCLEOTIDE SEQUENCE [LARGE SCALE GENOMIC DNA]</scope>
    <source>
        <strain evidence="2">ATCC 51198 / DSM 5511 / JCM 9101 / NCIMB 13204 / VKM B-1734 / 4k</strain>
    </source>
</reference>
<dbReference type="Proteomes" id="UP000001903">
    <property type="component" value="Chromosome"/>
</dbReference>
<dbReference type="EMBL" id="CP001860">
    <property type="protein sequence ID" value="ADB59031.1"/>
    <property type="molecule type" value="Genomic_DNA"/>
</dbReference>
<evidence type="ECO:0000313" key="1">
    <source>
        <dbReference type="EMBL" id="ADB59031.1"/>
    </source>
</evidence>
<dbReference type="InterPro" id="IPR055998">
    <property type="entry name" value="DUF7576"/>
</dbReference>
<dbReference type="AlphaFoldDB" id="D2RTI8"/>
<evidence type="ECO:0000313" key="2">
    <source>
        <dbReference type="Proteomes" id="UP000001903"/>
    </source>
</evidence>
<protein>
    <submittedName>
        <fullName evidence="1">Uncharacterized protein</fullName>
    </submittedName>
</protein>
<organism evidence="1 2">
    <name type="scientific">Haloterrigena turkmenica (strain ATCC 51198 / DSM 5511 / JCM 9101 / NCIMB 13204 / VKM B-1734 / 4k)</name>
    <name type="common">Halococcus turkmenicus</name>
    <dbReference type="NCBI Taxonomy" id="543526"/>
    <lineage>
        <taxon>Archaea</taxon>
        <taxon>Methanobacteriati</taxon>
        <taxon>Methanobacteriota</taxon>
        <taxon>Stenosarchaea group</taxon>
        <taxon>Halobacteria</taxon>
        <taxon>Halobacteriales</taxon>
        <taxon>Natrialbaceae</taxon>
        <taxon>Haloterrigena</taxon>
    </lineage>
</organism>
<name>D2RTI8_HALTV</name>
<dbReference type="eggNOG" id="arCOG06252">
    <property type="taxonomic scope" value="Archaea"/>
</dbReference>
<gene>
    <name evidence="1" type="ordered locus">Htur_0130</name>
</gene>
<dbReference type="HOGENOM" id="CLU_2820731_0_0_2"/>
<sequence>MDDDPSATDASDAPDRCANCATSLDRGSWHPTVGWTDADDTYHLARFCSDACRDEWHRSRDGADTP</sequence>
<dbReference type="Pfam" id="PF24461">
    <property type="entry name" value="DUF7576"/>
    <property type="match status" value="1"/>
</dbReference>
<dbReference type="STRING" id="543526.Htur_0130"/>
<dbReference type="RefSeq" id="WP_012941363.1">
    <property type="nucleotide sequence ID" value="NC_013743.1"/>
</dbReference>
<accession>D2RTI8</accession>
<dbReference type="OrthoDB" id="169264at2157"/>
<keyword evidence="2" id="KW-1185">Reference proteome</keyword>